<dbReference type="InterPro" id="IPR036909">
    <property type="entry name" value="Cyt_c-like_dom_sf"/>
</dbReference>
<keyword evidence="8" id="KW-0472">Membrane</keyword>
<dbReference type="PROSITE" id="PS51007">
    <property type="entry name" value="CYTC"/>
    <property type="match status" value="1"/>
</dbReference>
<feature type="compositionally biased region" description="Basic and acidic residues" evidence="7">
    <location>
        <begin position="21"/>
        <end position="34"/>
    </location>
</feature>
<dbReference type="InterPro" id="IPR009056">
    <property type="entry name" value="Cyt_c-like_dom"/>
</dbReference>
<dbReference type="eggNOG" id="COG2010">
    <property type="taxonomic scope" value="Bacteria"/>
</dbReference>
<evidence type="ECO:0000256" key="2">
    <source>
        <dbReference type="ARBA" id="ARBA00022617"/>
    </source>
</evidence>
<evidence type="ECO:0000256" key="5">
    <source>
        <dbReference type="ARBA" id="ARBA00023008"/>
    </source>
</evidence>
<evidence type="ECO:0000313" key="12">
    <source>
        <dbReference type="Proteomes" id="UP000000379"/>
    </source>
</evidence>
<dbReference type="AlphaFoldDB" id="D7CXL4"/>
<dbReference type="CDD" id="cd13913">
    <property type="entry name" value="ba3_CcO_II_C"/>
    <property type="match status" value="1"/>
</dbReference>
<keyword evidence="5" id="KW-0186">Copper</keyword>
<dbReference type="Pfam" id="PF00034">
    <property type="entry name" value="Cytochrom_C"/>
    <property type="match status" value="1"/>
</dbReference>
<evidence type="ECO:0000256" key="1">
    <source>
        <dbReference type="ARBA" id="ARBA00004196"/>
    </source>
</evidence>
<dbReference type="GO" id="GO:0004129">
    <property type="term" value="F:cytochrome-c oxidase activity"/>
    <property type="evidence" value="ECO:0007669"/>
    <property type="project" value="InterPro"/>
</dbReference>
<evidence type="ECO:0000256" key="3">
    <source>
        <dbReference type="ARBA" id="ARBA00022723"/>
    </source>
</evidence>
<sequence>MAEYPNPEPYRDAHPGAAPDPQREAHEEPHHDATHEAIARWERRWLNAAGLLLVLFLVLIAYSLATEGGHIAQRSGRAAPDQLTALELFANPGVTVTNLGAGRPPEVQVSVVAQSYAFNPSEILLPVGAVATFYLTSRDTQHGFQVEGTNINVQLIPGEISRFTYTFRDAGVYRVTCNEYCGIGHHNMLGTIRVLYPEQLAAAQDPAGAQEAALAIGEGVYAANCAGCHGASGEGVAGAFPPLADGHAAALAAADRNYLPNVLLYGLAGPITVRGTVYNGQMPAWSALSDEEIAETINYLLASWGNAEAQPGDPYTADEIAAARATPRSPQEVHAERHALALE</sequence>
<evidence type="ECO:0000256" key="8">
    <source>
        <dbReference type="SAM" id="Phobius"/>
    </source>
</evidence>
<evidence type="ECO:0000256" key="7">
    <source>
        <dbReference type="SAM" id="MobiDB-lite"/>
    </source>
</evidence>
<dbReference type="InterPro" id="IPR002429">
    <property type="entry name" value="CcO_II-like_C"/>
</dbReference>
<reference evidence="12" key="1">
    <citation type="submission" date="2010-05" db="EMBL/GenBank/DDBJ databases">
        <title>The complete genome of Truepera radiovictris DSM 17093.</title>
        <authorList>
            <consortium name="US DOE Joint Genome Institute (JGI-PGF)"/>
            <person name="Lucas S."/>
            <person name="Copeland A."/>
            <person name="Lapidus A."/>
            <person name="Glavina del Rio T."/>
            <person name="Dalin E."/>
            <person name="Tice H."/>
            <person name="Bruce D."/>
            <person name="Goodwin L."/>
            <person name="Pitluck S."/>
            <person name="Kyrpides N."/>
            <person name="Mavromatis K."/>
            <person name="Ovchinnikova G."/>
            <person name="Munk A.C."/>
            <person name="Detter J.C."/>
            <person name="Han C."/>
            <person name="Tapia R."/>
            <person name="Land M."/>
            <person name="Hauser L."/>
            <person name="Markowitz V."/>
            <person name="Cheng J.-F."/>
            <person name="Hugenholtz P."/>
            <person name="Woyke T."/>
            <person name="Wu D."/>
            <person name="Tindall B."/>
            <person name="Pomrenke H.G."/>
            <person name="Brambilla E."/>
            <person name="Klenk H.-P."/>
            <person name="Eisen J.A."/>
        </authorList>
    </citation>
    <scope>NUCLEOTIDE SEQUENCE [LARGE SCALE GENOMIC DNA]</scope>
    <source>
        <strain evidence="12">DSM 17093 / CIP 108686 / LMG 22925 / RQ-24</strain>
    </source>
</reference>
<dbReference type="Pfam" id="PF00116">
    <property type="entry name" value="COX2"/>
    <property type="match status" value="1"/>
</dbReference>
<dbReference type="PANTHER" id="PTHR42838">
    <property type="entry name" value="CYTOCHROME C OXIDASE SUBUNIT II"/>
    <property type="match status" value="1"/>
</dbReference>
<evidence type="ECO:0000256" key="6">
    <source>
        <dbReference type="PROSITE-ProRule" id="PRU00433"/>
    </source>
</evidence>
<dbReference type="InterPro" id="IPR034214">
    <property type="entry name" value="Ba3_CcO_II_C"/>
</dbReference>
<evidence type="ECO:0000259" key="9">
    <source>
        <dbReference type="PROSITE" id="PS50857"/>
    </source>
</evidence>
<accession>D7CXL4</accession>
<dbReference type="InterPro" id="IPR008972">
    <property type="entry name" value="Cupredoxin"/>
</dbReference>
<dbReference type="EMBL" id="CP002049">
    <property type="protein sequence ID" value="ADI14616.1"/>
    <property type="molecule type" value="Genomic_DNA"/>
</dbReference>
<feature type="domain" description="Cytochrome oxidase subunit II copper A binding" evidence="9">
    <location>
        <begin position="104"/>
        <end position="206"/>
    </location>
</feature>
<feature type="transmembrane region" description="Helical" evidence="8">
    <location>
        <begin position="45"/>
        <end position="65"/>
    </location>
</feature>
<evidence type="ECO:0000313" key="11">
    <source>
        <dbReference type="EMBL" id="ADI14616.1"/>
    </source>
</evidence>
<dbReference type="HOGENOM" id="CLU_808781_0_0_0"/>
<dbReference type="RefSeq" id="WP_013177984.1">
    <property type="nucleotide sequence ID" value="NC_014221.1"/>
</dbReference>
<dbReference type="GO" id="GO:0016020">
    <property type="term" value="C:membrane"/>
    <property type="evidence" value="ECO:0007669"/>
    <property type="project" value="InterPro"/>
</dbReference>
<proteinExistence type="predicted"/>
<feature type="region of interest" description="Disordered" evidence="7">
    <location>
        <begin position="1"/>
        <end position="34"/>
    </location>
</feature>
<dbReference type="Gene3D" id="1.10.760.10">
    <property type="entry name" value="Cytochrome c-like domain"/>
    <property type="match status" value="1"/>
</dbReference>
<dbReference type="eggNOG" id="COG1622">
    <property type="taxonomic scope" value="Bacteria"/>
</dbReference>
<keyword evidence="12" id="KW-1185">Reference proteome</keyword>
<dbReference type="KEGG" id="tra:Trad_1495"/>
<dbReference type="STRING" id="649638.Trad_1495"/>
<keyword evidence="2 6" id="KW-0349">Heme</keyword>
<keyword evidence="8" id="KW-1133">Transmembrane helix</keyword>
<evidence type="ECO:0000256" key="4">
    <source>
        <dbReference type="ARBA" id="ARBA00023004"/>
    </source>
</evidence>
<keyword evidence="8" id="KW-0812">Transmembrane</keyword>
<gene>
    <name evidence="11" type="ordered locus">Trad_1495</name>
</gene>
<name>D7CXL4_TRURR</name>
<keyword evidence="3 6" id="KW-0479">Metal-binding</keyword>
<dbReference type="GO" id="GO:0005507">
    <property type="term" value="F:copper ion binding"/>
    <property type="evidence" value="ECO:0007669"/>
    <property type="project" value="InterPro"/>
</dbReference>
<protein>
    <submittedName>
        <fullName evidence="11">Cytochrome c oxidase subunit II</fullName>
    </submittedName>
</protein>
<dbReference type="InterPro" id="IPR051403">
    <property type="entry name" value="NosZ/Cyto_c_oxidase_sub2"/>
</dbReference>
<dbReference type="PANTHER" id="PTHR42838:SF2">
    <property type="entry name" value="NITROUS-OXIDE REDUCTASE"/>
    <property type="match status" value="1"/>
</dbReference>
<dbReference type="SUPFAM" id="SSF49503">
    <property type="entry name" value="Cupredoxins"/>
    <property type="match status" value="1"/>
</dbReference>
<dbReference type="PROSITE" id="PS50857">
    <property type="entry name" value="COX2_CUA"/>
    <property type="match status" value="1"/>
</dbReference>
<dbReference type="Gene3D" id="1.20.1070.10">
    <property type="entry name" value="Rhodopsin 7-helix transmembrane proteins"/>
    <property type="match status" value="1"/>
</dbReference>
<dbReference type="OrthoDB" id="9773456at2"/>
<organism evidence="11 12">
    <name type="scientific">Truepera radiovictrix (strain DSM 17093 / CIP 108686 / LMG 22925 / RQ-24)</name>
    <dbReference type="NCBI Taxonomy" id="649638"/>
    <lineage>
        <taxon>Bacteria</taxon>
        <taxon>Thermotogati</taxon>
        <taxon>Deinococcota</taxon>
        <taxon>Deinococci</taxon>
        <taxon>Trueperales</taxon>
        <taxon>Trueperaceae</taxon>
        <taxon>Truepera</taxon>
    </lineage>
</organism>
<keyword evidence="4 6" id="KW-0408">Iron</keyword>
<evidence type="ECO:0000259" key="10">
    <source>
        <dbReference type="PROSITE" id="PS51007"/>
    </source>
</evidence>
<dbReference type="Proteomes" id="UP000000379">
    <property type="component" value="Chromosome"/>
</dbReference>
<dbReference type="GO" id="GO:0030313">
    <property type="term" value="C:cell envelope"/>
    <property type="evidence" value="ECO:0007669"/>
    <property type="project" value="UniProtKB-SubCell"/>
</dbReference>
<dbReference type="Gene3D" id="2.60.40.420">
    <property type="entry name" value="Cupredoxins - blue copper proteins"/>
    <property type="match status" value="1"/>
</dbReference>
<dbReference type="GO" id="GO:0020037">
    <property type="term" value="F:heme binding"/>
    <property type="evidence" value="ECO:0007669"/>
    <property type="project" value="InterPro"/>
</dbReference>
<dbReference type="SUPFAM" id="SSF46626">
    <property type="entry name" value="Cytochrome c"/>
    <property type="match status" value="1"/>
</dbReference>
<reference evidence="11 12" key="2">
    <citation type="journal article" date="2011" name="Stand. Genomic Sci.">
        <title>Complete genome sequence of Truepera radiovictrix type strain (RQ-24).</title>
        <authorList>
            <person name="Ivanova N."/>
            <person name="Rohde C."/>
            <person name="Munk C."/>
            <person name="Nolan M."/>
            <person name="Lucas S."/>
            <person name="Del Rio T.G."/>
            <person name="Tice H."/>
            <person name="Deshpande S."/>
            <person name="Cheng J.F."/>
            <person name="Tapia R."/>
            <person name="Han C."/>
            <person name="Goodwin L."/>
            <person name="Pitluck S."/>
            <person name="Liolios K."/>
            <person name="Mavromatis K."/>
            <person name="Mikhailova N."/>
            <person name="Pati A."/>
            <person name="Chen A."/>
            <person name="Palaniappan K."/>
            <person name="Land M."/>
            <person name="Hauser L."/>
            <person name="Chang Y.J."/>
            <person name="Jeffries C.D."/>
            <person name="Brambilla E."/>
            <person name="Rohde M."/>
            <person name="Goker M."/>
            <person name="Tindall B.J."/>
            <person name="Woyke T."/>
            <person name="Bristow J."/>
            <person name="Eisen J.A."/>
            <person name="Markowitz V."/>
            <person name="Hugenholtz P."/>
            <person name="Kyrpides N.C."/>
            <person name="Klenk H.P."/>
            <person name="Lapidus A."/>
        </authorList>
    </citation>
    <scope>NUCLEOTIDE SEQUENCE [LARGE SCALE GENOMIC DNA]</scope>
    <source>
        <strain evidence="12">DSM 17093 / CIP 108686 / LMG 22925 / RQ-24</strain>
    </source>
</reference>
<comment type="subcellular location">
    <subcellularLocation>
        <location evidence="1">Cell envelope</location>
    </subcellularLocation>
</comment>
<feature type="domain" description="Cytochrome c" evidence="10">
    <location>
        <begin position="212"/>
        <end position="304"/>
    </location>
</feature>